<dbReference type="Proteomes" id="UP001064048">
    <property type="component" value="Chromosome 7"/>
</dbReference>
<proteinExistence type="predicted"/>
<dbReference type="EMBL" id="CM046107">
    <property type="protein sequence ID" value="KAI8432412.1"/>
    <property type="molecule type" value="Genomic_DNA"/>
</dbReference>
<name>A0ACC0K7F8_CHOFU</name>
<reference evidence="1 2" key="1">
    <citation type="journal article" date="2022" name="Genome Biol. Evol.">
        <title>The Spruce Budworm Genome: Reconstructing the Evolutionary History of Antifreeze Proteins.</title>
        <authorList>
            <person name="Beliveau C."/>
            <person name="Gagne P."/>
            <person name="Picq S."/>
            <person name="Vernygora O."/>
            <person name="Keeling C.I."/>
            <person name="Pinkney K."/>
            <person name="Doucet D."/>
            <person name="Wen F."/>
            <person name="Johnston J.S."/>
            <person name="Maaroufi H."/>
            <person name="Boyle B."/>
            <person name="Laroche J."/>
            <person name="Dewar K."/>
            <person name="Juretic N."/>
            <person name="Blackburn G."/>
            <person name="Nisole A."/>
            <person name="Brunet B."/>
            <person name="Brandao M."/>
            <person name="Lumley L."/>
            <person name="Duan J."/>
            <person name="Quan G."/>
            <person name="Lucarotti C.J."/>
            <person name="Roe A.D."/>
            <person name="Sperling F.A.H."/>
            <person name="Levesque R.C."/>
            <person name="Cusson M."/>
        </authorList>
    </citation>
    <scope>NUCLEOTIDE SEQUENCE [LARGE SCALE GENOMIC DNA]</scope>
    <source>
        <strain evidence="1">Glfc:IPQL:Cfum</strain>
    </source>
</reference>
<sequence length="979" mass="109719">MAAAAGALIGIFLLQSVSAQYLYPVANVSGNGICSTIDCRDLDCMQRLNDCVVIVGNLTLTIVRMKRWPEMFDNIKFVNLKEITGFMALYEVPFLDSLGTLFPNLARIRGRDVFNDYALMVFEMPQLIEIGLYSLVKIDRGGVIMWGGTATCYIDTIDWNTITPGSRHVLSPFGDMTDLKLCKKLCRCSNNASYNFCWNNKIVGLKALSHLRFAGELKAKRPRSKFAASERCQRFLDGPEAYVCDEQCLGCRNINSSHCLLCRNYTHKGRCVTKCPSDTIILEDNQYCITKSECHSLNRWVWNNTCISTCPDDHVMVNDTAGLTCKFFPNCTKYCGSLVIRSLRSIQEAHRCVFVNGSLKIHIRGVPQAVEEMRVHLRNIEEVTDFVVIEDSISLTTIDFLSSLRRIRGKKLLANKYSLAIKNNPNLQKVFMSNVTKDLKIDKGTLTVFNNSMLCMSEIHNLSNLFPEKPDDILDIPIALNSYSACCEEVALNLNVSVINETSAIVWFVPLPDPYMNYSILYVRVPPGKHTTVVPETCSEYEWHSVNVGNYSKRVELNTLRPASTYLLCIESFSLEKKLLARSSIVNFTTHVGKPEPPFIVELSAASSDVAVLHWVDHVDYRPHIIRYELDLMLIDIQPEDTTASNQCKNLEEEFIELDIISRHAVVMRPPPHYGKGCESMCGILSTAPHGALVEDNFDICSSIGFYCNEIEEENVSNTSLGQFVRTASLNITAPKTSYQVGKLAPYRDYRFRLRACTDDRCSRSTRSVVRTLLSVDADVPTISFVKAEPNGIITIFWDAPAVSNGPVLAYILEIIPDAKVSDVGTLQPQTWCVPSNQSSIQVKSEKANGMRLCSLSLASRTGIWKCFTSMDLTKGSSETGCDNAAGNDIVTENGWRSSGRLHEIIVEACNCYVFMKASDPQTPRHSPFRSSPAATRWSDDLVKIAGSRWMRKAQDRSEWRALGTWMMMNDECGIISLN</sequence>
<evidence type="ECO:0000313" key="1">
    <source>
        <dbReference type="EMBL" id="KAI8432412.1"/>
    </source>
</evidence>
<keyword evidence="2" id="KW-1185">Reference proteome</keyword>
<protein>
    <submittedName>
        <fullName evidence="1">Uncharacterized protein</fullName>
    </submittedName>
</protein>
<accession>A0ACC0K7F8</accession>
<gene>
    <name evidence="1" type="ORF">MSG28_004808</name>
</gene>
<comment type="caution">
    <text evidence="1">The sequence shown here is derived from an EMBL/GenBank/DDBJ whole genome shotgun (WGS) entry which is preliminary data.</text>
</comment>
<organism evidence="1 2">
    <name type="scientific">Choristoneura fumiferana</name>
    <name type="common">Spruce budworm moth</name>
    <name type="synonym">Archips fumiferana</name>
    <dbReference type="NCBI Taxonomy" id="7141"/>
    <lineage>
        <taxon>Eukaryota</taxon>
        <taxon>Metazoa</taxon>
        <taxon>Ecdysozoa</taxon>
        <taxon>Arthropoda</taxon>
        <taxon>Hexapoda</taxon>
        <taxon>Insecta</taxon>
        <taxon>Pterygota</taxon>
        <taxon>Neoptera</taxon>
        <taxon>Endopterygota</taxon>
        <taxon>Lepidoptera</taxon>
        <taxon>Glossata</taxon>
        <taxon>Ditrysia</taxon>
        <taxon>Tortricoidea</taxon>
        <taxon>Tortricidae</taxon>
        <taxon>Tortricinae</taxon>
        <taxon>Choristoneura</taxon>
    </lineage>
</organism>
<evidence type="ECO:0000313" key="2">
    <source>
        <dbReference type="Proteomes" id="UP001064048"/>
    </source>
</evidence>